<protein>
    <submittedName>
        <fullName evidence="1">Uncharacterized protein</fullName>
    </submittedName>
</protein>
<dbReference type="EMBL" id="AP024169">
    <property type="protein sequence ID" value="BCN32342.1"/>
    <property type="molecule type" value="Genomic_DNA"/>
</dbReference>
<keyword evidence="2" id="KW-1185">Reference proteome</keyword>
<gene>
    <name evidence="1" type="ORF">bsdtb5_36370</name>
</gene>
<sequence>MLFTYYIIAKSLKDYRLRYTFTAVLENGSASKKKATTIPKGKTATGLVLSEDSVKKVDWYKVRLSKSRKLSFDVKAKSCDTIKFEFIPASSRIILFGSTFSLYDSESNTYATKGAMPARTYYIKVYKYSKTTSGYYSIKFN</sequence>
<proteinExistence type="predicted"/>
<accession>A0A7R7EPY4</accession>
<dbReference type="KEGG" id="ahb:bsdtb5_36370"/>
<dbReference type="Gene3D" id="2.60.120.380">
    <property type="match status" value="1"/>
</dbReference>
<organism evidence="1 2">
    <name type="scientific">Anaeromicropila herbilytica</name>
    <dbReference type="NCBI Taxonomy" id="2785025"/>
    <lineage>
        <taxon>Bacteria</taxon>
        <taxon>Bacillati</taxon>
        <taxon>Bacillota</taxon>
        <taxon>Clostridia</taxon>
        <taxon>Lachnospirales</taxon>
        <taxon>Lachnospiraceae</taxon>
        <taxon>Anaeromicropila</taxon>
    </lineage>
</organism>
<dbReference type="Proteomes" id="UP000595897">
    <property type="component" value="Chromosome"/>
</dbReference>
<dbReference type="RefSeq" id="WP_271713394.1">
    <property type="nucleotide sequence ID" value="NZ_AP024169.1"/>
</dbReference>
<evidence type="ECO:0000313" key="1">
    <source>
        <dbReference type="EMBL" id="BCN32342.1"/>
    </source>
</evidence>
<evidence type="ECO:0000313" key="2">
    <source>
        <dbReference type="Proteomes" id="UP000595897"/>
    </source>
</evidence>
<dbReference type="SUPFAM" id="SSF89260">
    <property type="entry name" value="Collagen-binding domain"/>
    <property type="match status" value="1"/>
</dbReference>
<dbReference type="AlphaFoldDB" id="A0A7R7EPY4"/>
<reference evidence="1 2" key="1">
    <citation type="submission" date="2020-11" db="EMBL/GenBank/DDBJ databases">
        <title>Draft genome sequencing of a Lachnospiraceae strain isolated from anoxic soil subjected to BSD treatment.</title>
        <authorList>
            <person name="Uek A."/>
            <person name="Tonouchi A."/>
        </authorList>
    </citation>
    <scope>NUCLEOTIDE SEQUENCE [LARGE SCALE GENOMIC DNA]</scope>
    <source>
        <strain evidence="1 2">TB5</strain>
    </source>
</reference>
<name>A0A7R7EPY4_9FIRM</name>